<reference evidence="2 3" key="1">
    <citation type="journal article" date="2019" name="Plant Biotechnol. J.">
        <title>The red bayberry genome and genetic basis of sex determination.</title>
        <authorList>
            <person name="Jia H.M."/>
            <person name="Jia H.J."/>
            <person name="Cai Q.L."/>
            <person name="Wang Y."/>
            <person name="Zhao H.B."/>
            <person name="Yang W.F."/>
            <person name="Wang G.Y."/>
            <person name="Li Y.H."/>
            <person name="Zhan D.L."/>
            <person name="Shen Y.T."/>
            <person name="Niu Q.F."/>
            <person name="Chang L."/>
            <person name="Qiu J."/>
            <person name="Zhao L."/>
            <person name="Xie H.B."/>
            <person name="Fu W.Y."/>
            <person name="Jin J."/>
            <person name="Li X.W."/>
            <person name="Jiao Y."/>
            <person name="Zhou C.C."/>
            <person name="Tu T."/>
            <person name="Chai C.Y."/>
            <person name="Gao J.L."/>
            <person name="Fan L.J."/>
            <person name="van de Weg E."/>
            <person name="Wang J.Y."/>
            <person name="Gao Z.S."/>
        </authorList>
    </citation>
    <scope>NUCLEOTIDE SEQUENCE [LARGE SCALE GENOMIC DNA]</scope>
    <source>
        <tissue evidence="2">Leaves</tissue>
    </source>
</reference>
<dbReference type="OrthoDB" id="1776928at2759"/>
<evidence type="ECO:0000313" key="2">
    <source>
        <dbReference type="EMBL" id="KAB1226379.1"/>
    </source>
</evidence>
<gene>
    <name evidence="2" type="ORF">CJ030_MR1G020596</name>
</gene>
<evidence type="ECO:0000313" key="3">
    <source>
        <dbReference type="Proteomes" id="UP000516437"/>
    </source>
</evidence>
<feature type="region of interest" description="Disordered" evidence="1">
    <location>
        <begin position="264"/>
        <end position="286"/>
    </location>
</feature>
<comment type="caution">
    <text evidence="2">The sequence shown here is derived from an EMBL/GenBank/DDBJ whole genome shotgun (WGS) entry which is preliminary data.</text>
</comment>
<keyword evidence="3" id="KW-1185">Reference proteome</keyword>
<protein>
    <submittedName>
        <fullName evidence="2">Uncharacterized protein</fullName>
    </submittedName>
</protein>
<accession>A0A6A1WM54</accession>
<evidence type="ECO:0000256" key="1">
    <source>
        <dbReference type="SAM" id="MobiDB-lite"/>
    </source>
</evidence>
<organism evidence="2 3">
    <name type="scientific">Morella rubra</name>
    <name type="common">Chinese bayberry</name>
    <dbReference type="NCBI Taxonomy" id="262757"/>
    <lineage>
        <taxon>Eukaryota</taxon>
        <taxon>Viridiplantae</taxon>
        <taxon>Streptophyta</taxon>
        <taxon>Embryophyta</taxon>
        <taxon>Tracheophyta</taxon>
        <taxon>Spermatophyta</taxon>
        <taxon>Magnoliopsida</taxon>
        <taxon>eudicotyledons</taxon>
        <taxon>Gunneridae</taxon>
        <taxon>Pentapetalae</taxon>
        <taxon>rosids</taxon>
        <taxon>fabids</taxon>
        <taxon>Fagales</taxon>
        <taxon>Myricaceae</taxon>
        <taxon>Morella</taxon>
    </lineage>
</organism>
<name>A0A6A1WM54_9ROSI</name>
<dbReference type="AlphaFoldDB" id="A0A6A1WM54"/>
<proteinExistence type="predicted"/>
<sequence>MGKYGAVWMVNMSDKLMETAPAVDFASKFNESGMVFLAQRCSNKGGRYSAILLNMEKEGRKVGAVMVPEGKNGHGWQILNRVFLDVVSFFRSSSRAVKSQGSSGIRQGVTYAVAAMGPVEVTGEGGRSSVFIQKPGQSHKSKIEDSSRAIFACRRSTQTLPSSKFTSLLGSTEPALEGKCPVVLSERELASFNGAELSAQITGLRQEVARLVEMLSRQSRGGHSMRAFCCSVCGFKLKAQDDVGLSTKASLGFGIADGIEFGVSGSPKPNGNESPQPFDGHVGRPSPCETEAVVERVVEGTMRLTPTTSDELFLSPTKGSVLPELPGTADEACDTLVPDLEAPELEASSQLVGALVSSEPKVWASPEQFGGSDNLEVAGLSCVGADLCSLGQCGLVGDVGLAVSVKCGALVICCADCFDEGVMVEHGGSQLGVCHGSGSI</sequence>
<dbReference type="EMBL" id="RXIC02000019">
    <property type="protein sequence ID" value="KAB1226379.1"/>
    <property type="molecule type" value="Genomic_DNA"/>
</dbReference>
<dbReference type="Proteomes" id="UP000516437">
    <property type="component" value="Chromosome 1"/>
</dbReference>